<dbReference type="GO" id="GO:0000978">
    <property type="term" value="F:RNA polymerase II cis-regulatory region sequence-specific DNA binding"/>
    <property type="evidence" value="ECO:0007669"/>
    <property type="project" value="TreeGrafter"/>
</dbReference>
<evidence type="ECO:0000313" key="7">
    <source>
        <dbReference type="EMBL" id="KAG9441929.1"/>
    </source>
</evidence>
<feature type="domain" description="MADS-box" evidence="6">
    <location>
        <begin position="1"/>
        <end position="63"/>
    </location>
</feature>
<evidence type="ECO:0000313" key="8">
    <source>
        <dbReference type="Proteomes" id="UP000825729"/>
    </source>
</evidence>
<dbReference type="PROSITE" id="PS50066">
    <property type="entry name" value="MADS_BOX_2"/>
    <property type="match status" value="1"/>
</dbReference>
<dbReference type="GO" id="GO:0005634">
    <property type="term" value="C:nucleus"/>
    <property type="evidence" value="ECO:0007669"/>
    <property type="project" value="UniProtKB-SubCell"/>
</dbReference>
<evidence type="ECO:0000256" key="5">
    <source>
        <dbReference type="ARBA" id="ARBA00023242"/>
    </source>
</evidence>
<keyword evidence="2" id="KW-0805">Transcription regulation</keyword>
<dbReference type="SUPFAM" id="SSF55455">
    <property type="entry name" value="SRF-like"/>
    <property type="match status" value="1"/>
</dbReference>
<keyword evidence="8" id="KW-1185">Reference proteome</keyword>
<keyword evidence="5" id="KW-0539">Nucleus</keyword>
<dbReference type="InterPro" id="IPR036879">
    <property type="entry name" value="TF_MADSbox_sf"/>
</dbReference>
<dbReference type="GO" id="GO:0000981">
    <property type="term" value="F:DNA-binding transcription factor activity, RNA polymerase II-specific"/>
    <property type="evidence" value="ECO:0007669"/>
    <property type="project" value="TreeGrafter"/>
</dbReference>
<dbReference type="EMBL" id="JAINDJ010000007">
    <property type="protein sequence ID" value="KAG9441929.1"/>
    <property type="molecule type" value="Genomic_DNA"/>
</dbReference>
<dbReference type="PANTHER" id="PTHR11945:SF782">
    <property type="entry name" value="OS11G0229900 PROTEIN"/>
    <property type="match status" value="1"/>
</dbReference>
<keyword evidence="3" id="KW-0238">DNA-binding</keyword>
<sequence>MGKRRIEIKKIEEQNNRQVTFSKRRQGLFKKAADFRIRSGVESQMAVVVFSPAGKPFLLADPPGSLDDLIGRFLRETGEAERGRGIWVSDEEEEFDAEELESLVNGLEQLKRIASGFAQ</sequence>
<dbReference type="AlphaFoldDB" id="A0AAV7E059"/>
<keyword evidence="4" id="KW-0804">Transcription</keyword>
<dbReference type="Gene3D" id="3.40.1810.10">
    <property type="entry name" value="Transcription factor, MADS-box"/>
    <property type="match status" value="1"/>
</dbReference>
<evidence type="ECO:0000256" key="2">
    <source>
        <dbReference type="ARBA" id="ARBA00023015"/>
    </source>
</evidence>
<dbReference type="GO" id="GO:0046983">
    <property type="term" value="F:protein dimerization activity"/>
    <property type="evidence" value="ECO:0007669"/>
    <property type="project" value="InterPro"/>
</dbReference>
<dbReference type="Proteomes" id="UP000825729">
    <property type="component" value="Unassembled WGS sequence"/>
</dbReference>
<dbReference type="PRINTS" id="PR00404">
    <property type="entry name" value="MADSDOMAIN"/>
</dbReference>
<name>A0AAV7E059_ARIFI</name>
<proteinExistence type="predicted"/>
<dbReference type="Pfam" id="PF00319">
    <property type="entry name" value="SRF-TF"/>
    <property type="match status" value="1"/>
</dbReference>
<evidence type="ECO:0000256" key="1">
    <source>
        <dbReference type="ARBA" id="ARBA00004123"/>
    </source>
</evidence>
<gene>
    <name evidence="7" type="ORF">H6P81_017783</name>
</gene>
<comment type="caution">
    <text evidence="7">The sequence shown here is derived from an EMBL/GenBank/DDBJ whole genome shotgun (WGS) entry which is preliminary data.</text>
</comment>
<protein>
    <recommendedName>
        <fullName evidence="6">MADS-box domain-containing protein</fullName>
    </recommendedName>
</protein>
<organism evidence="7 8">
    <name type="scientific">Aristolochia fimbriata</name>
    <name type="common">White veined hardy Dutchman's pipe vine</name>
    <dbReference type="NCBI Taxonomy" id="158543"/>
    <lineage>
        <taxon>Eukaryota</taxon>
        <taxon>Viridiplantae</taxon>
        <taxon>Streptophyta</taxon>
        <taxon>Embryophyta</taxon>
        <taxon>Tracheophyta</taxon>
        <taxon>Spermatophyta</taxon>
        <taxon>Magnoliopsida</taxon>
        <taxon>Magnoliidae</taxon>
        <taxon>Piperales</taxon>
        <taxon>Aristolochiaceae</taxon>
        <taxon>Aristolochia</taxon>
    </lineage>
</organism>
<reference evidence="7 8" key="1">
    <citation type="submission" date="2021-07" db="EMBL/GenBank/DDBJ databases">
        <title>The Aristolochia fimbriata genome: insights into angiosperm evolution, floral development and chemical biosynthesis.</title>
        <authorList>
            <person name="Jiao Y."/>
        </authorList>
    </citation>
    <scope>NUCLEOTIDE SEQUENCE [LARGE SCALE GENOMIC DNA]</scope>
    <source>
        <strain evidence="7">IBCAS-2021</strain>
        <tissue evidence="7">Leaf</tissue>
    </source>
</reference>
<dbReference type="SMART" id="SM00432">
    <property type="entry name" value="MADS"/>
    <property type="match status" value="1"/>
</dbReference>
<evidence type="ECO:0000256" key="4">
    <source>
        <dbReference type="ARBA" id="ARBA00023163"/>
    </source>
</evidence>
<comment type="subcellular location">
    <subcellularLocation>
        <location evidence="1">Nucleus</location>
    </subcellularLocation>
</comment>
<dbReference type="InterPro" id="IPR002100">
    <property type="entry name" value="TF_MADSbox"/>
</dbReference>
<evidence type="ECO:0000256" key="3">
    <source>
        <dbReference type="ARBA" id="ARBA00023125"/>
    </source>
</evidence>
<evidence type="ECO:0000259" key="6">
    <source>
        <dbReference type="PROSITE" id="PS50066"/>
    </source>
</evidence>
<dbReference type="PANTHER" id="PTHR11945">
    <property type="entry name" value="MADS BOX PROTEIN"/>
    <property type="match status" value="1"/>
</dbReference>
<accession>A0AAV7E059</accession>